<keyword evidence="2" id="KW-0288">FMN</keyword>
<dbReference type="InterPro" id="IPR005025">
    <property type="entry name" value="FMN_Rdtase-like_dom"/>
</dbReference>
<name>A0A498D411_9BACI</name>
<dbReference type="SUPFAM" id="SSF52218">
    <property type="entry name" value="Flavoproteins"/>
    <property type="match status" value="1"/>
</dbReference>
<dbReference type="PANTHER" id="PTHR43408:SF1">
    <property type="entry name" value="FMN REDUCTASE (NADPH)"/>
    <property type="match status" value="1"/>
</dbReference>
<dbReference type="PANTHER" id="PTHR43408">
    <property type="entry name" value="FMN REDUCTASE (NADPH)"/>
    <property type="match status" value="1"/>
</dbReference>
<protein>
    <submittedName>
        <fullName evidence="5">FMN reductase (NADPH)</fullName>
        <ecNumber evidence="5">1.5.1.38</ecNumber>
    </submittedName>
</protein>
<evidence type="ECO:0000313" key="5">
    <source>
        <dbReference type="EMBL" id="RLL43605.1"/>
    </source>
</evidence>
<keyword evidence="6" id="KW-1185">Reference proteome</keyword>
<dbReference type="Pfam" id="PF03358">
    <property type="entry name" value="FMN_red"/>
    <property type="match status" value="1"/>
</dbReference>
<dbReference type="EC" id="1.5.1.38" evidence="5"/>
<evidence type="ECO:0000259" key="4">
    <source>
        <dbReference type="Pfam" id="PF03358"/>
    </source>
</evidence>
<dbReference type="GO" id="GO:0046306">
    <property type="term" value="P:alkanesulfonate catabolic process"/>
    <property type="evidence" value="ECO:0007669"/>
    <property type="project" value="InterPro"/>
</dbReference>
<dbReference type="NCBIfam" id="TIGR03567">
    <property type="entry name" value="FMN_reduc_SsuE"/>
    <property type="match status" value="1"/>
</dbReference>
<dbReference type="AlphaFoldDB" id="A0A498D411"/>
<sequence length="184" mass="20467">MADIAIVSGSPQSLSGLERVLHYLGKQVEQKGYSIVHISVKDVNSNDLLFGNYKSKEIQQITSELDQAKGVIIGSPVYKSSYTGVLKALIDLLPQDILQDTPVLPLMTGGSASHLLAIEYTLKPLLATLKGQPIKGLYFQDSQLDKTKENPIIDKELLERTEKQLDYLLDKIKREAYLIEGLPW</sequence>
<dbReference type="InterPro" id="IPR051814">
    <property type="entry name" value="NAD(P)H-dep_FMN_reductase"/>
</dbReference>
<keyword evidence="3 5" id="KW-0560">Oxidoreductase</keyword>
<evidence type="ECO:0000256" key="1">
    <source>
        <dbReference type="ARBA" id="ARBA00022630"/>
    </source>
</evidence>
<dbReference type="InterPro" id="IPR020048">
    <property type="entry name" value="NADPH-dep_FMN_reduc_SsuE"/>
</dbReference>
<gene>
    <name evidence="5" type="primary">ssuE</name>
    <name evidence="5" type="ORF">D8M04_11805</name>
</gene>
<dbReference type="Gene3D" id="3.40.50.360">
    <property type="match status" value="1"/>
</dbReference>
<accession>A0A498D411</accession>
<feature type="domain" description="NADPH-dependent FMN reductase-like" evidence="4">
    <location>
        <begin position="4"/>
        <end position="139"/>
    </location>
</feature>
<proteinExistence type="predicted"/>
<dbReference type="OrthoDB" id="1643408at2"/>
<organism evidence="5 6">
    <name type="scientific">Oceanobacillus piezotolerans</name>
    <dbReference type="NCBI Taxonomy" id="2448030"/>
    <lineage>
        <taxon>Bacteria</taxon>
        <taxon>Bacillati</taxon>
        <taxon>Bacillota</taxon>
        <taxon>Bacilli</taxon>
        <taxon>Bacillales</taxon>
        <taxon>Bacillaceae</taxon>
        <taxon>Oceanobacillus</taxon>
    </lineage>
</organism>
<keyword evidence="1" id="KW-0285">Flavoprotein</keyword>
<dbReference type="EMBL" id="RCHR01000004">
    <property type="protein sequence ID" value="RLL43605.1"/>
    <property type="molecule type" value="Genomic_DNA"/>
</dbReference>
<evidence type="ECO:0000313" key="6">
    <source>
        <dbReference type="Proteomes" id="UP000270219"/>
    </source>
</evidence>
<comment type="caution">
    <text evidence="5">The sequence shown here is derived from an EMBL/GenBank/DDBJ whole genome shotgun (WGS) entry which is preliminary data.</text>
</comment>
<dbReference type="Proteomes" id="UP000270219">
    <property type="component" value="Unassembled WGS sequence"/>
</dbReference>
<evidence type="ECO:0000256" key="2">
    <source>
        <dbReference type="ARBA" id="ARBA00022643"/>
    </source>
</evidence>
<evidence type="ECO:0000256" key="3">
    <source>
        <dbReference type="ARBA" id="ARBA00023002"/>
    </source>
</evidence>
<dbReference type="GO" id="GO:0052873">
    <property type="term" value="F:FMN reductase (NADPH) activity"/>
    <property type="evidence" value="ECO:0007669"/>
    <property type="project" value="UniProtKB-EC"/>
</dbReference>
<dbReference type="RefSeq" id="WP_121523230.1">
    <property type="nucleotide sequence ID" value="NZ_RCHR01000004.1"/>
</dbReference>
<reference evidence="5 6" key="1">
    <citation type="submission" date="2018-10" db="EMBL/GenBank/DDBJ databases">
        <title>Oceanobacillus sp. YLB-02 draft genome.</title>
        <authorList>
            <person name="Yu L."/>
        </authorList>
    </citation>
    <scope>NUCLEOTIDE SEQUENCE [LARGE SCALE GENOMIC DNA]</scope>
    <source>
        <strain evidence="5 6">YLB-02</strain>
    </source>
</reference>
<dbReference type="InterPro" id="IPR029039">
    <property type="entry name" value="Flavoprotein-like_sf"/>
</dbReference>